<evidence type="ECO:0000256" key="1">
    <source>
        <dbReference type="ARBA" id="ARBA00004651"/>
    </source>
</evidence>
<dbReference type="AlphaFoldDB" id="A0A9C6U0D0"/>
<dbReference type="InterPro" id="IPR009318">
    <property type="entry name" value="Gustatory_rcpt"/>
</dbReference>
<keyword evidence="6 8" id="KW-0472">Membrane</keyword>
<comment type="similarity">
    <text evidence="2">Belongs to the insect chemoreceptor superfamily. Gustatory receptor (GR) family. Gr5a subfamily.</text>
</comment>
<keyword evidence="3" id="KW-1003">Cell membrane</keyword>
<sequence>MSSAAVPTILESLALVLLWVRVGGRWPGLWARVDALEDRLWAREVHRLPGLRRRTRAVSCVFALVTGLQQPVLTWRRMPVRNLYEGFLLIMSLSSTGVYELNAMLLIVLSDVQAECFRGLSAVLRSTAKQGGNQLPSEAVEGVRVLYNEVCRLTLALDASLGPILLVTIFADGLYVCRFILLFLTGSIPSWYACVRVTITVFRFVYTILAASSVHTEWQATRSCLLRVAPCRGGKEVGRIFMQIGTDRVALTALGIMPITKSLLPAVFGAILSYEIIFVQFNLQTIGRAFSNSTASS</sequence>
<dbReference type="RefSeq" id="XP_052123051.1">
    <property type="nucleotide sequence ID" value="XM_052267091.1"/>
</dbReference>
<dbReference type="GO" id="GO:0005886">
    <property type="term" value="C:plasma membrane"/>
    <property type="evidence" value="ECO:0007669"/>
    <property type="project" value="UniProtKB-SubCell"/>
</dbReference>
<dbReference type="GeneID" id="127749325"/>
<keyword evidence="5 8" id="KW-1133">Transmembrane helix</keyword>
<feature type="chain" id="PRO_5039460866" evidence="9">
    <location>
        <begin position="25"/>
        <end position="297"/>
    </location>
</feature>
<evidence type="ECO:0000256" key="8">
    <source>
        <dbReference type="SAM" id="Phobius"/>
    </source>
</evidence>
<evidence type="ECO:0000256" key="2">
    <source>
        <dbReference type="ARBA" id="ARBA00005327"/>
    </source>
</evidence>
<feature type="transmembrane region" description="Helical" evidence="8">
    <location>
        <begin position="87"/>
        <end position="109"/>
    </location>
</feature>
<reference evidence="11" key="1">
    <citation type="submission" date="2025-08" db="UniProtKB">
        <authorList>
            <consortium name="RefSeq"/>
        </authorList>
    </citation>
    <scope>IDENTIFICATION</scope>
    <source>
        <tissue evidence="11">Whole organism</tissue>
    </source>
</reference>
<evidence type="ECO:0000256" key="7">
    <source>
        <dbReference type="ARBA" id="ARBA00023170"/>
    </source>
</evidence>
<evidence type="ECO:0000313" key="11">
    <source>
        <dbReference type="RefSeq" id="XP_052123051.1"/>
    </source>
</evidence>
<name>A0A9C6U0D0_FRAOC</name>
<dbReference type="Pfam" id="PF06151">
    <property type="entry name" value="Trehalose_recp"/>
    <property type="match status" value="1"/>
</dbReference>
<dbReference type="PANTHER" id="PTHR21421:SF29">
    <property type="entry name" value="GUSTATORY RECEPTOR 5A FOR TREHALOSE-RELATED"/>
    <property type="match status" value="1"/>
</dbReference>
<evidence type="ECO:0000256" key="5">
    <source>
        <dbReference type="ARBA" id="ARBA00022989"/>
    </source>
</evidence>
<evidence type="ECO:0000256" key="3">
    <source>
        <dbReference type="ARBA" id="ARBA00022475"/>
    </source>
</evidence>
<keyword evidence="4 8" id="KW-0812">Transmembrane</keyword>
<protein>
    <submittedName>
        <fullName evidence="11">Gustatory receptor for sugar taste 64f-like</fullName>
    </submittedName>
</protein>
<evidence type="ECO:0000256" key="4">
    <source>
        <dbReference type="ARBA" id="ARBA00022692"/>
    </source>
</evidence>
<comment type="subcellular location">
    <subcellularLocation>
        <location evidence="1">Cell membrane</location>
        <topology evidence="1">Multi-pass membrane protein</topology>
    </subcellularLocation>
</comment>
<accession>A0A9C6U0D0</accession>
<feature type="transmembrane region" description="Helical" evidence="8">
    <location>
        <begin position="164"/>
        <end position="184"/>
    </location>
</feature>
<feature type="signal peptide" evidence="9">
    <location>
        <begin position="1"/>
        <end position="24"/>
    </location>
</feature>
<proteinExistence type="inferred from homology"/>
<evidence type="ECO:0000313" key="10">
    <source>
        <dbReference type="Proteomes" id="UP000504606"/>
    </source>
</evidence>
<gene>
    <name evidence="11" type="primary">LOC127749325</name>
</gene>
<dbReference type="GO" id="GO:0008527">
    <property type="term" value="F:taste receptor activity"/>
    <property type="evidence" value="ECO:0007669"/>
    <property type="project" value="InterPro"/>
</dbReference>
<organism evidence="10 11">
    <name type="scientific">Frankliniella occidentalis</name>
    <name type="common">Western flower thrips</name>
    <name type="synonym">Euthrips occidentalis</name>
    <dbReference type="NCBI Taxonomy" id="133901"/>
    <lineage>
        <taxon>Eukaryota</taxon>
        <taxon>Metazoa</taxon>
        <taxon>Ecdysozoa</taxon>
        <taxon>Arthropoda</taxon>
        <taxon>Hexapoda</taxon>
        <taxon>Insecta</taxon>
        <taxon>Pterygota</taxon>
        <taxon>Neoptera</taxon>
        <taxon>Paraneoptera</taxon>
        <taxon>Thysanoptera</taxon>
        <taxon>Terebrantia</taxon>
        <taxon>Thripoidea</taxon>
        <taxon>Thripidae</taxon>
        <taxon>Frankliniella</taxon>
    </lineage>
</organism>
<keyword evidence="10" id="KW-1185">Reference proteome</keyword>
<keyword evidence="9" id="KW-0732">Signal</keyword>
<dbReference type="OrthoDB" id="5800391at2759"/>
<dbReference type="KEGG" id="foc:127749325"/>
<dbReference type="PANTHER" id="PTHR21421">
    <property type="entry name" value="GUSTATORY RECEPTOR"/>
    <property type="match status" value="1"/>
</dbReference>
<evidence type="ECO:0000256" key="6">
    <source>
        <dbReference type="ARBA" id="ARBA00023136"/>
    </source>
</evidence>
<dbReference type="Proteomes" id="UP000504606">
    <property type="component" value="Unplaced"/>
</dbReference>
<dbReference type="GO" id="GO:0050916">
    <property type="term" value="P:sensory perception of sweet taste"/>
    <property type="evidence" value="ECO:0007669"/>
    <property type="project" value="UniProtKB-ARBA"/>
</dbReference>
<keyword evidence="7" id="KW-0675">Receptor</keyword>
<evidence type="ECO:0000256" key="9">
    <source>
        <dbReference type="SAM" id="SignalP"/>
    </source>
</evidence>